<dbReference type="AlphaFoldDB" id="A0A6A5QRB3"/>
<name>A0A6A5QRB3_AMPQU</name>
<evidence type="ECO:0000313" key="2">
    <source>
        <dbReference type="Proteomes" id="UP000800096"/>
    </source>
</evidence>
<reference evidence="1" key="1">
    <citation type="journal article" date="2020" name="Stud. Mycol.">
        <title>101 Dothideomycetes genomes: a test case for predicting lifestyles and emergence of pathogens.</title>
        <authorList>
            <person name="Haridas S."/>
            <person name="Albert R."/>
            <person name="Binder M."/>
            <person name="Bloem J."/>
            <person name="Labutti K."/>
            <person name="Salamov A."/>
            <person name="Andreopoulos B."/>
            <person name="Baker S."/>
            <person name="Barry K."/>
            <person name="Bills G."/>
            <person name="Bluhm B."/>
            <person name="Cannon C."/>
            <person name="Castanera R."/>
            <person name="Culley D."/>
            <person name="Daum C."/>
            <person name="Ezra D."/>
            <person name="Gonzalez J."/>
            <person name="Henrissat B."/>
            <person name="Kuo A."/>
            <person name="Liang C."/>
            <person name="Lipzen A."/>
            <person name="Lutzoni F."/>
            <person name="Magnuson J."/>
            <person name="Mondo S."/>
            <person name="Nolan M."/>
            <person name="Ohm R."/>
            <person name="Pangilinan J."/>
            <person name="Park H.-J."/>
            <person name="Ramirez L."/>
            <person name="Alfaro M."/>
            <person name="Sun H."/>
            <person name="Tritt A."/>
            <person name="Yoshinaga Y."/>
            <person name="Zwiers L.-H."/>
            <person name="Turgeon B."/>
            <person name="Goodwin S."/>
            <person name="Spatafora J."/>
            <person name="Crous P."/>
            <person name="Grigoriev I."/>
        </authorList>
    </citation>
    <scope>NUCLEOTIDE SEQUENCE</scope>
    <source>
        <strain evidence="1">HMLAC05119</strain>
    </source>
</reference>
<evidence type="ECO:0000313" key="1">
    <source>
        <dbReference type="EMBL" id="KAF1917922.1"/>
    </source>
</evidence>
<sequence>MLGGTASTLAPALCSSARQRPVQAHYVLSFVFIFLYTVAKLAPLSQPACHALAHIRCLAPTQSLQRARPYSNPSRASSISNDPVVCVPINLTQI</sequence>
<dbReference type="Proteomes" id="UP000800096">
    <property type="component" value="Unassembled WGS sequence"/>
</dbReference>
<protein>
    <submittedName>
        <fullName evidence="1">Uncharacterized protein</fullName>
    </submittedName>
</protein>
<keyword evidence="2" id="KW-1185">Reference proteome</keyword>
<dbReference type="EMBL" id="ML979134">
    <property type="protein sequence ID" value="KAF1917922.1"/>
    <property type="molecule type" value="Genomic_DNA"/>
</dbReference>
<gene>
    <name evidence="1" type="ORF">BDU57DRAFT_514422</name>
</gene>
<accession>A0A6A5QRB3</accession>
<organism evidence="1 2">
    <name type="scientific">Ampelomyces quisqualis</name>
    <name type="common">Powdery mildew agent</name>
    <dbReference type="NCBI Taxonomy" id="50730"/>
    <lineage>
        <taxon>Eukaryota</taxon>
        <taxon>Fungi</taxon>
        <taxon>Dikarya</taxon>
        <taxon>Ascomycota</taxon>
        <taxon>Pezizomycotina</taxon>
        <taxon>Dothideomycetes</taxon>
        <taxon>Pleosporomycetidae</taxon>
        <taxon>Pleosporales</taxon>
        <taxon>Pleosporineae</taxon>
        <taxon>Phaeosphaeriaceae</taxon>
        <taxon>Ampelomyces</taxon>
    </lineage>
</organism>
<proteinExistence type="predicted"/>